<proteinExistence type="predicted"/>
<protein>
    <recommendedName>
        <fullName evidence="2">Inner membrane protein YgaP-like transmembrane domain-containing protein</fullName>
    </recommendedName>
</protein>
<dbReference type="EMBL" id="OBQC01000008">
    <property type="protein sequence ID" value="SOC40465.1"/>
    <property type="molecule type" value="Genomic_DNA"/>
</dbReference>
<dbReference type="RefSeq" id="WP_097149787.1">
    <property type="nucleotide sequence ID" value="NZ_OBQC01000008.1"/>
</dbReference>
<dbReference type="AlphaFoldDB" id="A0A285UEW3"/>
<gene>
    <name evidence="3" type="ORF">SAMN05877842_10823</name>
</gene>
<feature type="domain" description="Inner membrane protein YgaP-like transmembrane" evidence="2">
    <location>
        <begin position="1"/>
        <end position="63"/>
    </location>
</feature>
<dbReference type="Pfam" id="PF11127">
    <property type="entry name" value="YgaP-like_TM"/>
    <property type="match status" value="1"/>
</dbReference>
<accession>A0A285UEW3</accession>
<sequence length="113" mass="11856">MEENISERNGFTRLMCGVALTAMGTAHLSRDSKGLGFALVAAGAMKVAEGIFLYCPLTALINSNVKDAVTSSFDEFMDGESIMKAFNENYQNQGGQSSTSGSSNSGQTATNPS</sequence>
<evidence type="ECO:0000313" key="3">
    <source>
        <dbReference type="EMBL" id="SOC40465.1"/>
    </source>
</evidence>
<evidence type="ECO:0000313" key="4">
    <source>
        <dbReference type="Proteomes" id="UP000219252"/>
    </source>
</evidence>
<dbReference type="Proteomes" id="UP000219252">
    <property type="component" value="Unassembled WGS sequence"/>
</dbReference>
<evidence type="ECO:0000259" key="2">
    <source>
        <dbReference type="Pfam" id="PF11127"/>
    </source>
</evidence>
<organism evidence="3 4">
    <name type="scientific">Ureibacillus acetophenoni</name>
    <dbReference type="NCBI Taxonomy" id="614649"/>
    <lineage>
        <taxon>Bacteria</taxon>
        <taxon>Bacillati</taxon>
        <taxon>Bacillota</taxon>
        <taxon>Bacilli</taxon>
        <taxon>Bacillales</taxon>
        <taxon>Caryophanaceae</taxon>
        <taxon>Ureibacillus</taxon>
    </lineage>
</organism>
<evidence type="ECO:0000256" key="1">
    <source>
        <dbReference type="SAM" id="MobiDB-lite"/>
    </source>
</evidence>
<feature type="region of interest" description="Disordered" evidence="1">
    <location>
        <begin position="88"/>
        <end position="113"/>
    </location>
</feature>
<keyword evidence="4" id="KW-1185">Reference proteome</keyword>
<feature type="compositionally biased region" description="Low complexity" evidence="1">
    <location>
        <begin position="91"/>
        <end position="113"/>
    </location>
</feature>
<dbReference type="InterPro" id="IPR021309">
    <property type="entry name" value="YgaP-like_TM"/>
</dbReference>
<reference evidence="4" key="1">
    <citation type="submission" date="2017-08" db="EMBL/GenBank/DDBJ databases">
        <authorList>
            <person name="Varghese N."/>
            <person name="Submissions S."/>
        </authorList>
    </citation>
    <scope>NUCLEOTIDE SEQUENCE [LARGE SCALE GENOMIC DNA]</scope>
    <source>
        <strain evidence="4">JC23</strain>
    </source>
</reference>
<name>A0A285UEW3_9BACL</name>